<comment type="caution">
    <text evidence="10">Lacks conserved residue(s) required for the propagation of feature annotation.</text>
</comment>
<keyword evidence="9 10" id="KW-0539">Nucleus</keyword>
<feature type="transmembrane region" description="Helical" evidence="12">
    <location>
        <begin position="342"/>
        <end position="362"/>
    </location>
</feature>
<organism evidence="16">
    <name type="scientific">Ananas comosus var. bracteatus</name>
    <name type="common">red pineapple</name>
    <dbReference type="NCBI Taxonomy" id="296719"/>
    <lineage>
        <taxon>Eukaryota</taxon>
        <taxon>Viridiplantae</taxon>
        <taxon>Streptophyta</taxon>
        <taxon>Embryophyta</taxon>
        <taxon>Tracheophyta</taxon>
        <taxon>Spermatophyta</taxon>
        <taxon>Magnoliopsida</taxon>
        <taxon>Liliopsida</taxon>
        <taxon>Poales</taxon>
        <taxon>Bromeliaceae</taxon>
        <taxon>Bromelioideae</taxon>
        <taxon>Ananas</taxon>
    </lineage>
</organism>
<dbReference type="GO" id="GO:0051731">
    <property type="term" value="F:polynucleotide 5'-hydroxyl-kinase activity"/>
    <property type="evidence" value="ECO:0007669"/>
    <property type="project" value="InterPro"/>
</dbReference>
<dbReference type="Pfam" id="PF06807">
    <property type="entry name" value="Clp1"/>
    <property type="match status" value="1"/>
</dbReference>
<feature type="domain" description="Clp1 P-loop" evidence="15">
    <location>
        <begin position="718"/>
        <end position="906"/>
    </location>
</feature>
<dbReference type="AlphaFoldDB" id="A0A6V7QQG6"/>
<dbReference type="GO" id="GO:0005524">
    <property type="term" value="F:ATP binding"/>
    <property type="evidence" value="ECO:0007669"/>
    <property type="project" value="UniProtKB-UniRule"/>
</dbReference>
<dbReference type="GO" id="GO:0005849">
    <property type="term" value="C:mRNA cleavage factor complex"/>
    <property type="evidence" value="ECO:0007669"/>
    <property type="project" value="InterPro"/>
</dbReference>
<dbReference type="Gene3D" id="3.40.50.300">
    <property type="entry name" value="P-loop containing nucleotide triphosphate hydrolases"/>
    <property type="match status" value="1"/>
</dbReference>
<feature type="transmembrane region" description="Helical" evidence="12">
    <location>
        <begin position="302"/>
        <end position="322"/>
    </location>
</feature>
<reference evidence="16" key="1">
    <citation type="submission" date="2020-07" db="EMBL/GenBank/DDBJ databases">
        <authorList>
            <person name="Lin J."/>
        </authorList>
    </citation>
    <scope>NUCLEOTIDE SEQUENCE</scope>
</reference>
<dbReference type="InterPro" id="IPR038239">
    <property type="entry name" value="Clp1_N_sf"/>
</dbReference>
<feature type="compositionally biased region" description="Basic residues" evidence="11">
    <location>
        <begin position="615"/>
        <end position="635"/>
    </location>
</feature>
<dbReference type="InterPro" id="IPR027417">
    <property type="entry name" value="P-loop_NTPase"/>
</dbReference>
<keyword evidence="4 12" id="KW-0812">Transmembrane</keyword>
<comment type="function">
    <text evidence="10">Required for endonucleolytic cleavage during polyadenylation-dependent pre-mRNA 3'-end formation.</text>
</comment>
<evidence type="ECO:0000259" key="14">
    <source>
        <dbReference type="Pfam" id="PF16573"/>
    </source>
</evidence>
<dbReference type="InterPro" id="IPR028606">
    <property type="entry name" value="Clp1"/>
</dbReference>
<sequence length="1023" mass="111297">MENLAFLANASNLVTYMMGFMRFSPSHSATTVTNFMGTAFLLALLGGFLSDAFFTTYVVYLVSALIEFLVRTSNPDDPSEIPVAEAPSMRALVPVASAGPCEAVSGAEAAMLFGGLYLTALGVGGIKGSLPAHGAEQFDEGSPRGRAARSTFFNYFVFCLSCGGSLRSPSSSGSRTTRAGSGGSGSPPSPSCYPSPCSSPARGFTGTSSPRGVLVAAALNCRTTQPPSNAIVDRPLSPENRTETNDHKQEERENGDHKNATISNAPSEELKFLNRAAQNLPRHLPLACTVEEVEEVKVVLKILPIFLSTIMLNCCLAQLSTFSVEQAATMDTRVGRLTVPPASLPIFPVTFIMILAPVYDHIVLPFARRVTKTEVGITHLQRIGTGLVLSIVSMAIAALVEVKRKNVAQNAGLVDSLEPLPISFFWIALQYLFLGSADLFTLAGLLEFFFSEAPARMRSLATALSWASLAMGYYLSSVLVSIVNSATGRGSHWPWLKGSNLNHYRLERFYWLMCVLSSLNYLFYLFWALRYKYRRGGARSPSTTLGPFAPRLRLRPTFPFPSTRPIRKSKPRRARVRVLLLQGKHGDGHGNGLRSGATPSPVQAREGERTEGGGGRRRPAPRSPPLRHRRDLRRRAPPENWLPIPPRSKIAIFTWHGATIELDGISEVEYVADETPMVSYVNVHAILDGRRTHAKASQGSGLDASQSVSQGPRVIVVGPTDSGKSTLCRMLLSWASKQGWKPTFVDLDIGQGSITIPGCIAATPVEMPIDAVEGIPLEMPIVYFYGHTTPNVNADLYKVLMKELAQTLEKQFSGNAESRAAGMVINTMGWVEGLGYELLLQAVDTFKANVVLVLGQEKLCSMLKEVLKSKPNVDIVKLHKSEGVVLRNQKVRQKARSFRIREYFYGLSNDLSPHSNIINFSDVSIYRIGGGPQAPRSALPIGAEPVADPTRVVAVNINRDLLHLVLAVSYAKEPDQIISSNVAGFIYVTDIDIQRKKIVCLTPCPGELPSKILVVGTLTWLEG</sequence>
<dbReference type="GO" id="GO:0016020">
    <property type="term" value="C:membrane"/>
    <property type="evidence" value="ECO:0007669"/>
    <property type="project" value="UniProtKB-SubCell"/>
</dbReference>
<feature type="domain" description="Clp1 C-terminal" evidence="13">
    <location>
        <begin position="911"/>
        <end position="1022"/>
    </location>
</feature>
<gene>
    <name evidence="16" type="ORF">CB5_LOCUS28620</name>
</gene>
<feature type="compositionally biased region" description="Basic and acidic residues" evidence="11">
    <location>
        <begin position="240"/>
        <end position="259"/>
    </location>
</feature>
<evidence type="ECO:0000256" key="1">
    <source>
        <dbReference type="ARBA" id="ARBA00004123"/>
    </source>
</evidence>
<name>A0A6V7QQG6_ANACO</name>
<dbReference type="InterPro" id="IPR032324">
    <property type="entry name" value="Clp1_N"/>
</dbReference>
<dbReference type="GO" id="GO:0006388">
    <property type="term" value="P:tRNA splicing, via endonucleolytic cleavage and ligation"/>
    <property type="evidence" value="ECO:0007669"/>
    <property type="project" value="TreeGrafter"/>
</dbReference>
<dbReference type="Gene3D" id="1.20.1250.20">
    <property type="entry name" value="MFS general substrate transporter like domains"/>
    <property type="match status" value="2"/>
</dbReference>
<dbReference type="SUPFAM" id="SSF103473">
    <property type="entry name" value="MFS general substrate transporter"/>
    <property type="match status" value="1"/>
</dbReference>
<evidence type="ECO:0000256" key="6">
    <source>
        <dbReference type="ARBA" id="ARBA00022840"/>
    </source>
</evidence>
<evidence type="ECO:0000256" key="11">
    <source>
        <dbReference type="SAM" id="MobiDB-lite"/>
    </source>
</evidence>
<evidence type="ECO:0000256" key="2">
    <source>
        <dbReference type="ARBA" id="ARBA00004141"/>
    </source>
</evidence>
<keyword evidence="8 12" id="KW-0472">Membrane</keyword>
<dbReference type="InterPro" id="IPR036259">
    <property type="entry name" value="MFS_trans_sf"/>
</dbReference>
<proteinExistence type="inferred from homology"/>
<dbReference type="SUPFAM" id="SSF52540">
    <property type="entry name" value="P-loop containing nucleoside triphosphate hydrolases"/>
    <property type="match status" value="1"/>
</dbReference>
<evidence type="ECO:0000259" key="13">
    <source>
        <dbReference type="Pfam" id="PF06807"/>
    </source>
</evidence>
<dbReference type="PANTHER" id="PTHR12755">
    <property type="entry name" value="CLEAVAGE/POLYADENYLATION FACTOR IA SUBUNIT CLP1P"/>
    <property type="match status" value="1"/>
</dbReference>
<keyword evidence="7 12" id="KW-1133">Transmembrane helix</keyword>
<comment type="subcellular location">
    <subcellularLocation>
        <location evidence="2">Membrane</location>
        <topology evidence="2">Multi-pass membrane protein</topology>
    </subcellularLocation>
    <subcellularLocation>
        <location evidence="1 10">Nucleus</location>
    </subcellularLocation>
</comment>
<evidence type="ECO:0000256" key="9">
    <source>
        <dbReference type="ARBA" id="ARBA00023242"/>
    </source>
</evidence>
<dbReference type="Gene3D" id="2.60.120.1030">
    <property type="entry name" value="Clp1, DNA binding domain"/>
    <property type="match status" value="1"/>
</dbReference>
<dbReference type="Pfam" id="PF16575">
    <property type="entry name" value="CLP1_P"/>
    <property type="match status" value="1"/>
</dbReference>
<feature type="transmembrane region" description="Helical" evidence="12">
    <location>
        <begin position="509"/>
        <end position="529"/>
    </location>
</feature>
<evidence type="ECO:0000259" key="15">
    <source>
        <dbReference type="Pfam" id="PF16575"/>
    </source>
</evidence>
<dbReference type="Pfam" id="PF00854">
    <property type="entry name" value="PTR2"/>
    <property type="match status" value="2"/>
</dbReference>
<dbReference type="FunFam" id="3.40.50.300:FF:001231">
    <property type="entry name" value="Protein CLP1 homolog"/>
    <property type="match status" value="1"/>
</dbReference>
<dbReference type="HAMAP" id="MF_03035">
    <property type="entry name" value="Clp1"/>
    <property type="match status" value="1"/>
</dbReference>
<dbReference type="InterPro" id="IPR000109">
    <property type="entry name" value="POT_fam"/>
</dbReference>
<evidence type="ECO:0000313" key="16">
    <source>
        <dbReference type="EMBL" id="CAD1845409.1"/>
    </source>
</evidence>
<feature type="region of interest" description="Disordered" evidence="11">
    <location>
        <begin position="584"/>
        <end position="641"/>
    </location>
</feature>
<dbReference type="GO" id="GO:0031124">
    <property type="term" value="P:mRNA 3'-end processing"/>
    <property type="evidence" value="ECO:0007669"/>
    <property type="project" value="UniProtKB-UniRule"/>
</dbReference>
<evidence type="ECO:0000256" key="7">
    <source>
        <dbReference type="ARBA" id="ARBA00022989"/>
    </source>
</evidence>
<feature type="binding site" evidence="10">
    <location>
        <position position="649"/>
    </location>
    <ligand>
        <name>ATP</name>
        <dbReference type="ChEBI" id="CHEBI:30616"/>
    </ligand>
</feature>
<feature type="domain" description="Clp1 N-terminal" evidence="14">
    <location>
        <begin position="639"/>
        <end position="694"/>
    </location>
</feature>
<feature type="transmembrane region" description="Helical" evidence="12">
    <location>
        <begin position="460"/>
        <end position="483"/>
    </location>
</feature>
<dbReference type="InterPro" id="IPR045116">
    <property type="entry name" value="Clp1/Grc3"/>
</dbReference>
<dbReference type="EMBL" id="CAJEUB010000002">
    <property type="protein sequence ID" value="CAD1845409.1"/>
    <property type="molecule type" value="Genomic_DNA"/>
</dbReference>
<protein>
    <recommendedName>
        <fullName evidence="10">Protein CLP1 homolog</fullName>
    </recommendedName>
</protein>
<keyword evidence="5 10" id="KW-0547">Nucleotide-binding</keyword>
<feature type="transmembrane region" description="Helical" evidence="12">
    <location>
        <begin position="383"/>
        <end position="402"/>
    </location>
</feature>
<dbReference type="InterPro" id="IPR032319">
    <property type="entry name" value="CLP1_P"/>
</dbReference>
<feature type="compositionally biased region" description="Low complexity" evidence="11">
    <location>
        <begin position="166"/>
        <end position="179"/>
    </location>
</feature>
<keyword evidence="3 10" id="KW-0507">mRNA processing</keyword>
<dbReference type="Pfam" id="PF16573">
    <property type="entry name" value="CLP1_N"/>
    <property type="match status" value="1"/>
</dbReference>
<dbReference type="InterPro" id="IPR010655">
    <property type="entry name" value="Clp1_C"/>
</dbReference>
<feature type="transmembrane region" description="Helical" evidence="12">
    <location>
        <begin position="38"/>
        <end position="62"/>
    </location>
</feature>
<evidence type="ECO:0000256" key="8">
    <source>
        <dbReference type="ARBA" id="ARBA00023136"/>
    </source>
</evidence>
<dbReference type="PANTHER" id="PTHR12755:SF6">
    <property type="entry name" value="POLYRIBONUCLEOTIDE 5'-HYDROXYL-KINASE CLP1"/>
    <property type="match status" value="1"/>
</dbReference>
<evidence type="ECO:0000256" key="5">
    <source>
        <dbReference type="ARBA" id="ARBA00022741"/>
    </source>
</evidence>
<evidence type="ECO:0000256" key="10">
    <source>
        <dbReference type="HAMAP-Rule" id="MF_03035"/>
    </source>
</evidence>
<keyword evidence="6 10" id="KW-0067">ATP-binding</keyword>
<dbReference type="InterPro" id="IPR038238">
    <property type="entry name" value="Clp1_C_sf"/>
</dbReference>
<dbReference type="GO" id="GO:0022857">
    <property type="term" value="F:transmembrane transporter activity"/>
    <property type="evidence" value="ECO:0007669"/>
    <property type="project" value="InterPro"/>
</dbReference>
<evidence type="ECO:0000256" key="3">
    <source>
        <dbReference type="ARBA" id="ARBA00022664"/>
    </source>
</evidence>
<feature type="binding site" evidence="10">
    <location>
        <begin position="721"/>
        <end position="726"/>
    </location>
    <ligand>
        <name>ATP</name>
        <dbReference type="ChEBI" id="CHEBI:30616"/>
    </ligand>
</feature>
<comment type="similarity">
    <text evidence="10">Belongs to the Clp1 family. Clp1 subfamily.</text>
</comment>
<evidence type="ECO:0000256" key="12">
    <source>
        <dbReference type="SAM" id="Phobius"/>
    </source>
</evidence>
<dbReference type="FunFam" id="2.40.30.330:FF:000002">
    <property type="entry name" value="Protein CLP1 homolog"/>
    <property type="match status" value="1"/>
</dbReference>
<feature type="region of interest" description="Disordered" evidence="11">
    <location>
        <begin position="225"/>
        <end position="265"/>
    </location>
</feature>
<evidence type="ECO:0000256" key="4">
    <source>
        <dbReference type="ARBA" id="ARBA00022692"/>
    </source>
</evidence>
<feature type="transmembrane region" description="Helical" evidence="12">
    <location>
        <begin position="422"/>
        <end position="448"/>
    </location>
</feature>
<dbReference type="Gene3D" id="2.40.30.330">
    <property type="entry name" value="Pre-mRNA cleavage complex subunit Clp1, C-terminal domain"/>
    <property type="match status" value="1"/>
</dbReference>
<accession>A0A6V7QQG6</accession>
<feature type="region of interest" description="Disordered" evidence="11">
    <location>
        <begin position="166"/>
        <end position="204"/>
    </location>
</feature>